<feature type="domain" description="Sushi" evidence="7">
    <location>
        <begin position="339"/>
        <end position="399"/>
    </location>
</feature>
<feature type="domain" description="Sushi" evidence="7">
    <location>
        <begin position="583"/>
        <end position="643"/>
    </location>
</feature>
<sequence length="743" mass="78648">MVQLLPLLLLAIVVEIESFSLVKDTSSIIDVTVDCGANEAANSAVLNILTDVDISAIAKCKNGEKSFITTDSVHYTLPATLTTRDNLCELNQKDGSDNFDIEVEVHYGELDGLILTRTKLVTVVCTYSDHGKDDSGQHSIRDGPQAYIEKQSIVGGSVPKAELSLSIQTVDDQDAVGSISFDRRYSLFGSYTGAQQNVGLKPVSCDAISDDGERYAVLVAGCGDGFIFDRTDGFVTTGKTFRSPYFFAFHLAHSGNLAFDCNVTLCTPSCEGSSCETVCGPVTSFVIPNIQLEQCTGNNKYQDTCSFICNDGYDKSGVAISTCGADGIWTVPDIACPPKDCGSPPTGTASTGTASSGTTYTQEADYTCNTGYTVTAGKAKIACLDTGTWDVDNILVCEPKDCGSPPTGTASTGIASSGTTYTQEADYTCNTGYTVVAGKAKIECLDTGTWDVDNILVCEPINCGDPPTGPASTGTASSGTTYTDTADYICNEGFVRQSGNLQISCLVTGNWDIANILVCEAINCGDPPPGLESSGTASSGTTYTDTADYICNEGFVRQSGNLQISCLVTGNWDIANILVCEVVNCGDPPPGLESTGTASSGTTYTDTADYICNEGFVRQSGNLQISCLVTGKWDIANILVCELPPPPPDQQCNLLMYVSNSLDLDTKIAFSTVDSEEECAPLCTDTCTASLYLPIGGYCVRFEDPIIRSIVLTVLENFEPCIDACVAEPDCKAVYNTYTYLMG</sequence>
<organism evidence="9 10">
    <name type="scientific">Lottia gigantea</name>
    <name type="common">Giant owl limpet</name>
    <dbReference type="NCBI Taxonomy" id="225164"/>
    <lineage>
        <taxon>Eukaryota</taxon>
        <taxon>Metazoa</taxon>
        <taxon>Spiralia</taxon>
        <taxon>Lophotrochozoa</taxon>
        <taxon>Mollusca</taxon>
        <taxon>Gastropoda</taxon>
        <taxon>Patellogastropoda</taxon>
        <taxon>Lottioidea</taxon>
        <taxon>Lottiidae</taxon>
        <taxon>Lottia</taxon>
    </lineage>
</organism>
<dbReference type="AlphaFoldDB" id="V4A3L2"/>
<feature type="chain" id="PRO_5004716828" description="Sushi domain-containing protein" evidence="6">
    <location>
        <begin position="19"/>
        <end position="743"/>
    </location>
</feature>
<keyword evidence="1 5" id="KW-0768">Sushi</keyword>
<dbReference type="SMART" id="SM00032">
    <property type="entry name" value="CCP"/>
    <property type="match status" value="6"/>
</dbReference>
<dbReference type="PANTHER" id="PTHR19325">
    <property type="entry name" value="COMPLEMENT COMPONENT-RELATED SUSHI DOMAIN-CONTAINING"/>
    <property type="match status" value="1"/>
</dbReference>
<keyword evidence="2" id="KW-0677">Repeat</keyword>
<feature type="disulfide bond" evidence="5">
    <location>
        <begin position="309"/>
        <end position="336"/>
    </location>
</feature>
<feature type="domain" description="Sushi" evidence="7">
    <location>
        <begin position="277"/>
        <end position="338"/>
    </location>
</feature>
<dbReference type="OrthoDB" id="406096at2759"/>
<dbReference type="InterPro" id="IPR050350">
    <property type="entry name" value="Compl-Cell_Adhes-Reg"/>
</dbReference>
<evidence type="ECO:0000256" key="6">
    <source>
        <dbReference type="SAM" id="SignalP"/>
    </source>
</evidence>
<feature type="domain" description="Sushi" evidence="7">
    <location>
        <begin position="400"/>
        <end position="460"/>
    </location>
</feature>
<dbReference type="Gene3D" id="2.10.70.10">
    <property type="entry name" value="Complement Module, domain 1"/>
    <property type="match status" value="6"/>
</dbReference>
<dbReference type="RefSeq" id="XP_009051131.1">
    <property type="nucleotide sequence ID" value="XM_009052883.1"/>
</dbReference>
<feature type="domain" description="Sushi" evidence="7">
    <location>
        <begin position="461"/>
        <end position="521"/>
    </location>
</feature>
<dbReference type="PROSITE" id="PS50923">
    <property type="entry name" value="SUSHI"/>
    <property type="match status" value="6"/>
</dbReference>
<proteinExistence type="predicted"/>
<accession>V4A3L2</accession>
<evidence type="ECO:0000313" key="9">
    <source>
        <dbReference type="EMBL" id="ESO98448.1"/>
    </source>
</evidence>
<dbReference type="GeneID" id="20248599"/>
<evidence type="ECO:0000313" key="10">
    <source>
        <dbReference type="Proteomes" id="UP000030746"/>
    </source>
</evidence>
<reference evidence="9 10" key="1">
    <citation type="journal article" date="2013" name="Nature">
        <title>Insights into bilaterian evolution from three spiralian genomes.</title>
        <authorList>
            <person name="Simakov O."/>
            <person name="Marletaz F."/>
            <person name="Cho S.J."/>
            <person name="Edsinger-Gonzales E."/>
            <person name="Havlak P."/>
            <person name="Hellsten U."/>
            <person name="Kuo D.H."/>
            <person name="Larsson T."/>
            <person name="Lv J."/>
            <person name="Arendt D."/>
            <person name="Savage R."/>
            <person name="Osoegawa K."/>
            <person name="de Jong P."/>
            <person name="Grimwood J."/>
            <person name="Chapman J.A."/>
            <person name="Shapiro H."/>
            <person name="Aerts A."/>
            <person name="Otillar R.P."/>
            <person name="Terry A.Y."/>
            <person name="Boore J.L."/>
            <person name="Grigoriev I.V."/>
            <person name="Lindberg D.R."/>
            <person name="Seaver E.C."/>
            <person name="Weisblat D.A."/>
            <person name="Putnam N.H."/>
            <person name="Rokhsar D.S."/>
        </authorList>
    </citation>
    <scope>NUCLEOTIDE SEQUENCE [LARGE SCALE GENOMIC DNA]</scope>
</reference>
<dbReference type="KEGG" id="lgi:LOTGIDRAFT_231464"/>
<evidence type="ECO:0000256" key="2">
    <source>
        <dbReference type="ARBA" id="ARBA00022737"/>
    </source>
</evidence>
<dbReference type="InterPro" id="IPR057371">
    <property type="entry name" value="VERL_C"/>
</dbReference>
<evidence type="ECO:0008006" key="11">
    <source>
        <dbReference type="Google" id="ProtNLM"/>
    </source>
</evidence>
<evidence type="ECO:0000256" key="1">
    <source>
        <dbReference type="ARBA" id="ARBA00022659"/>
    </source>
</evidence>
<dbReference type="Proteomes" id="UP000030746">
    <property type="component" value="Unassembled WGS sequence"/>
</dbReference>
<evidence type="ECO:0000259" key="8">
    <source>
        <dbReference type="PROSITE" id="PS51034"/>
    </source>
</evidence>
<dbReference type="PANTHER" id="PTHR19325:SF560">
    <property type="entry name" value="SUSHI, VON WILLEBRAND FACTOR TYPE A, EGF AND PENTRAXIN DOMAIN-CONTAINING PROTEIN 1"/>
    <property type="match status" value="1"/>
</dbReference>
<feature type="domain" description="Sushi" evidence="7">
    <location>
        <begin position="522"/>
        <end position="582"/>
    </location>
</feature>
<dbReference type="InterPro" id="IPR000436">
    <property type="entry name" value="Sushi_SCR_CCP_dom"/>
</dbReference>
<feature type="domain" description="ZP" evidence="8">
    <location>
        <begin position="23"/>
        <end position="282"/>
    </location>
</feature>
<evidence type="ECO:0000256" key="4">
    <source>
        <dbReference type="ARBA" id="ARBA00023180"/>
    </source>
</evidence>
<evidence type="ECO:0000256" key="3">
    <source>
        <dbReference type="ARBA" id="ARBA00023157"/>
    </source>
</evidence>
<gene>
    <name evidence="9" type="ORF">LOTGIDRAFT_231464</name>
</gene>
<keyword evidence="10" id="KW-1185">Reference proteome</keyword>
<feature type="signal peptide" evidence="6">
    <location>
        <begin position="1"/>
        <end position="18"/>
    </location>
</feature>
<evidence type="ECO:0000256" key="5">
    <source>
        <dbReference type="PROSITE-ProRule" id="PRU00302"/>
    </source>
</evidence>
<dbReference type="SUPFAM" id="SSF57535">
    <property type="entry name" value="Complement control module/SCR domain"/>
    <property type="match status" value="6"/>
</dbReference>
<dbReference type="PROSITE" id="PS51034">
    <property type="entry name" value="ZP_2"/>
    <property type="match status" value="1"/>
</dbReference>
<evidence type="ECO:0000259" key="7">
    <source>
        <dbReference type="PROSITE" id="PS50923"/>
    </source>
</evidence>
<dbReference type="STRING" id="225164.V4A3L2"/>
<protein>
    <recommendedName>
        <fullName evidence="11">Sushi domain-containing protein</fullName>
    </recommendedName>
</protein>
<dbReference type="EMBL" id="KB201262">
    <property type="protein sequence ID" value="ESO98448.1"/>
    <property type="molecule type" value="Genomic_DNA"/>
</dbReference>
<dbReference type="InterPro" id="IPR001507">
    <property type="entry name" value="ZP_dom"/>
</dbReference>
<dbReference type="CDD" id="cd00033">
    <property type="entry name" value="CCP"/>
    <property type="match status" value="2"/>
</dbReference>
<dbReference type="InterPro" id="IPR035976">
    <property type="entry name" value="Sushi/SCR/CCP_sf"/>
</dbReference>
<keyword evidence="6" id="KW-0732">Signal</keyword>
<keyword evidence="4" id="KW-0325">Glycoprotein</keyword>
<name>V4A3L2_LOTGI</name>
<keyword evidence="3 5" id="KW-1015">Disulfide bond</keyword>
<dbReference type="HOGENOM" id="CLU_373970_0_0_1"/>
<dbReference type="CTD" id="20248599"/>
<comment type="caution">
    <text evidence="5">Lacks conserved residue(s) required for the propagation of feature annotation.</text>
</comment>
<dbReference type="Pfam" id="PF25272">
    <property type="entry name" value="VERL_C"/>
    <property type="match status" value="1"/>
</dbReference>
<dbReference type="Pfam" id="PF00084">
    <property type="entry name" value="Sushi"/>
    <property type="match status" value="6"/>
</dbReference>